<keyword evidence="1" id="KW-0812">Transmembrane</keyword>
<accession>A0A146GAJ3</accession>
<sequence>MTLQTGIRDFRNMDFREVPRPSPGGFSLVELLIVIAIMGILTALVMPAVSSISRGYGLTTAGHAVMNNLVQARQAALTRGYPVQVRIYKLPPYSQPNTATPETYRAMQAFIESDPIVTNGTTSVTVTPLSRPVFFNAPVEILNDTKSSPILGLAYESAPQEVLPGYGKNYGYVSFRFKPSGQSDLPADAAGLTLVLGPSSNGGALPGNFRAIEIDTITGAVRDYSP</sequence>
<dbReference type="OrthoDB" id="191845at2"/>
<name>A0A146GAJ3_TERSA</name>
<dbReference type="Proteomes" id="UP000076023">
    <property type="component" value="Unassembled WGS sequence"/>
</dbReference>
<evidence type="ECO:0000313" key="2">
    <source>
        <dbReference type="EMBL" id="GAT33596.1"/>
    </source>
</evidence>
<gene>
    <name evidence="2" type="ORF">TSACC_22013</name>
</gene>
<feature type="transmembrane region" description="Helical" evidence="1">
    <location>
        <begin position="25"/>
        <end position="46"/>
    </location>
</feature>
<keyword evidence="1" id="KW-0472">Membrane</keyword>
<dbReference type="PROSITE" id="PS00409">
    <property type="entry name" value="PROKAR_NTER_METHYL"/>
    <property type="match status" value="1"/>
</dbReference>
<dbReference type="AlphaFoldDB" id="A0A146GAJ3"/>
<evidence type="ECO:0000313" key="3">
    <source>
        <dbReference type="Proteomes" id="UP000076023"/>
    </source>
</evidence>
<protein>
    <submittedName>
        <fullName evidence="2">Type II secretion system protein H</fullName>
    </submittedName>
</protein>
<proteinExistence type="predicted"/>
<dbReference type="SUPFAM" id="SSF54523">
    <property type="entry name" value="Pili subunits"/>
    <property type="match status" value="1"/>
</dbReference>
<reference evidence="3" key="1">
    <citation type="journal article" date="2017" name="Genome Announc.">
        <title>Draft Genome Sequence of Terrimicrobium sacchariphilum NM-5T, a Facultative Anaerobic Soil Bacterium of the Class Spartobacteria.</title>
        <authorList>
            <person name="Qiu Y.L."/>
            <person name="Tourlousse D.M."/>
            <person name="Matsuura N."/>
            <person name="Ohashi A."/>
            <person name="Sekiguchi Y."/>
        </authorList>
    </citation>
    <scope>NUCLEOTIDE SEQUENCE [LARGE SCALE GENOMIC DNA]</scope>
    <source>
        <strain evidence="3">NM-5</strain>
    </source>
</reference>
<dbReference type="NCBIfam" id="TIGR02596">
    <property type="entry name" value="Verru_Chthon cassette protein D"/>
    <property type="match status" value="1"/>
</dbReference>
<keyword evidence="3" id="KW-1185">Reference proteome</keyword>
<comment type="caution">
    <text evidence="2">The sequence shown here is derived from an EMBL/GenBank/DDBJ whole genome shotgun (WGS) entry which is preliminary data.</text>
</comment>
<dbReference type="NCBIfam" id="TIGR02532">
    <property type="entry name" value="IV_pilin_GFxxxE"/>
    <property type="match status" value="1"/>
</dbReference>
<dbReference type="STRING" id="690879.TSACC_22013"/>
<organism evidence="2 3">
    <name type="scientific">Terrimicrobium sacchariphilum</name>
    <dbReference type="NCBI Taxonomy" id="690879"/>
    <lineage>
        <taxon>Bacteria</taxon>
        <taxon>Pseudomonadati</taxon>
        <taxon>Verrucomicrobiota</taxon>
        <taxon>Terrimicrobiia</taxon>
        <taxon>Terrimicrobiales</taxon>
        <taxon>Terrimicrobiaceae</taxon>
        <taxon>Terrimicrobium</taxon>
    </lineage>
</organism>
<dbReference type="Gene3D" id="3.30.700.10">
    <property type="entry name" value="Glycoprotein, Type 4 Pilin"/>
    <property type="match status" value="1"/>
</dbReference>
<dbReference type="InterPro" id="IPR012902">
    <property type="entry name" value="N_methyl_site"/>
</dbReference>
<dbReference type="InterPro" id="IPR019836">
    <property type="entry name" value="Verru/Chthon_D"/>
</dbReference>
<keyword evidence="1" id="KW-1133">Transmembrane helix</keyword>
<dbReference type="Pfam" id="PF07963">
    <property type="entry name" value="N_methyl"/>
    <property type="match status" value="1"/>
</dbReference>
<dbReference type="InterPro" id="IPR045584">
    <property type="entry name" value="Pilin-like"/>
</dbReference>
<dbReference type="EMBL" id="BDCO01000002">
    <property type="protein sequence ID" value="GAT33596.1"/>
    <property type="molecule type" value="Genomic_DNA"/>
</dbReference>
<evidence type="ECO:0000256" key="1">
    <source>
        <dbReference type="SAM" id="Phobius"/>
    </source>
</evidence>
<dbReference type="InParanoid" id="A0A146GAJ3"/>